<sequence length="103" mass="11207">MIAPTVVDKLRRCMTLPDWARVSISPAEAKELLAIIGRDPQPATAPDRCSDCGRSARELQPWHETVGGQRMVVARLGPSCWRKRMDAGAGRQALPIGGESDGR</sequence>
<protein>
    <recommendedName>
        <fullName evidence="3">Transposase</fullName>
    </recommendedName>
</protein>
<evidence type="ECO:0008006" key="3">
    <source>
        <dbReference type="Google" id="ProtNLM"/>
    </source>
</evidence>
<accession>A0ABM7M1C4</accession>
<gene>
    <name evidence="1" type="ORF">Aiant_59970</name>
</gene>
<evidence type="ECO:0000313" key="1">
    <source>
        <dbReference type="EMBL" id="BCJ45340.1"/>
    </source>
</evidence>
<dbReference type="Proteomes" id="UP000676967">
    <property type="component" value="Chromosome"/>
</dbReference>
<dbReference type="EMBL" id="AP023356">
    <property type="protein sequence ID" value="BCJ45340.1"/>
    <property type="molecule type" value="Genomic_DNA"/>
</dbReference>
<name>A0ABM7M1C4_9ACTN</name>
<keyword evidence="2" id="KW-1185">Reference proteome</keyword>
<organism evidence="1 2">
    <name type="scientific">Actinoplanes ianthinogenes</name>
    <dbReference type="NCBI Taxonomy" id="122358"/>
    <lineage>
        <taxon>Bacteria</taxon>
        <taxon>Bacillati</taxon>
        <taxon>Actinomycetota</taxon>
        <taxon>Actinomycetes</taxon>
        <taxon>Micromonosporales</taxon>
        <taxon>Micromonosporaceae</taxon>
        <taxon>Actinoplanes</taxon>
    </lineage>
</organism>
<reference evidence="1 2" key="1">
    <citation type="submission" date="2020-08" db="EMBL/GenBank/DDBJ databases">
        <title>Whole genome shotgun sequence of Actinoplanes ianthinogenes NBRC 13996.</title>
        <authorList>
            <person name="Komaki H."/>
            <person name="Tamura T."/>
        </authorList>
    </citation>
    <scope>NUCLEOTIDE SEQUENCE [LARGE SCALE GENOMIC DNA]</scope>
    <source>
        <strain evidence="1 2">NBRC 13996</strain>
    </source>
</reference>
<evidence type="ECO:0000313" key="2">
    <source>
        <dbReference type="Proteomes" id="UP000676967"/>
    </source>
</evidence>
<proteinExistence type="predicted"/>